<proteinExistence type="predicted"/>
<keyword evidence="1" id="KW-0732">Signal</keyword>
<reference evidence="2" key="1">
    <citation type="submission" date="2018-01" db="EMBL/GenBank/DDBJ databases">
        <title>An insight into the sialome of Amazonian anophelines.</title>
        <authorList>
            <person name="Ribeiro J.M."/>
            <person name="Scarpassa V."/>
            <person name="Calvo E."/>
        </authorList>
    </citation>
    <scope>NUCLEOTIDE SEQUENCE</scope>
    <source>
        <tissue evidence="2">Salivary glands</tissue>
    </source>
</reference>
<dbReference type="EMBL" id="GGFK01015536">
    <property type="protein sequence ID" value="MBW48857.1"/>
    <property type="molecule type" value="Transcribed_RNA"/>
</dbReference>
<name>A0A2M4B763_9DIPT</name>
<protein>
    <submittedName>
        <fullName evidence="2">Putative secreted protein</fullName>
    </submittedName>
</protein>
<feature type="chain" id="PRO_5014831099" evidence="1">
    <location>
        <begin position="22"/>
        <end position="111"/>
    </location>
</feature>
<feature type="signal peptide" evidence="1">
    <location>
        <begin position="1"/>
        <end position="21"/>
    </location>
</feature>
<evidence type="ECO:0000256" key="1">
    <source>
        <dbReference type="SAM" id="SignalP"/>
    </source>
</evidence>
<organism evidence="2">
    <name type="scientific">Anopheles triannulatus</name>
    <dbReference type="NCBI Taxonomy" id="58253"/>
    <lineage>
        <taxon>Eukaryota</taxon>
        <taxon>Metazoa</taxon>
        <taxon>Ecdysozoa</taxon>
        <taxon>Arthropoda</taxon>
        <taxon>Hexapoda</taxon>
        <taxon>Insecta</taxon>
        <taxon>Pterygota</taxon>
        <taxon>Neoptera</taxon>
        <taxon>Endopterygota</taxon>
        <taxon>Diptera</taxon>
        <taxon>Nematocera</taxon>
        <taxon>Culicoidea</taxon>
        <taxon>Culicidae</taxon>
        <taxon>Anophelinae</taxon>
        <taxon>Anopheles</taxon>
    </lineage>
</organism>
<dbReference type="AlphaFoldDB" id="A0A2M4B763"/>
<accession>A0A2M4B763</accession>
<evidence type="ECO:0000313" key="2">
    <source>
        <dbReference type="EMBL" id="MBW48857.1"/>
    </source>
</evidence>
<sequence length="111" mass="12613">MVWKWLLGFLLDFVCVRESGQEVVSLDPDLATAMPSDTGSIPVRCPYSVRFSCHEPLSKVKPLCSKKFKDIPIWSVVLVSRGAINLMFNDLYSYTVHNERHTAIQQLTPSR</sequence>